<dbReference type="Proteomes" id="UP000078237">
    <property type="component" value="Unassembled WGS sequence"/>
</dbReference>
<gene>
    <name evidence="2" type="ORF">MMYC01_210614</name>
</gene>
<feature type="non-terminal residue" evidence="2">
    <location>
        <position position="1"/>
    </location>
</feature>
<feature type="domain" description="Heterokaryon incompatibility" evidence="1">
    <location>
        <begin position="1"/>
        <end position="62"/>
    </location>
</feature>
<dbReference type="InterPro" id="IPR010730">
    <property type="entry name" value="HET"/>
</dbReference>
<keyword evidence="3" id="KW-1185">Reference proteome</keyword>
<accession>A0A175VMQ5</accession>
<evidence type="ECO:0000313" key="3">
    <source>
        <dbReference type="Proteomes" id="UP000078237"/>
    </source>
</evidence>
<comment type="caution">
    <text evidence="2">The sequence shown here is derived from an EMBL/GenBank/DDBJ whole genome shotgun (WGS) entry which is preliminary data.</text>
</comment>
<proteinExistence type="predicted"/>
<protein>
    <recommendedName>
        <fullName evidence="1">Heterokaryon incompatibility domain-containing protein</fullName>
    </recommendedName>
</protein>
<dbReference type="AlphaFoldDB" id="A0A175VMQ5"/>
<reference evidence="2 3" key="1">
    <citation type="journal article" date="2016" name="Genome Announc.">
        <title>Genome Sequence of Madurella mycetomatis mm55, Isolated from a Human Mycetoma Case in Sudan.</title>
        <authorList>
            <person name="Smit S."/>
            <person name="Derks M.F."/>
            <person name="Bervoets S."/>
            <person name="Fahal A."/>
            <person name="van Leeuwen W."/>
            <person name="van Belkum A."/>
            <person name="van de Sande W.W."/>
        </authorList>
    </citation>
    <scope>NUCLEOTIDE SEQUENCE [LARGE SCALE GENOMIC DNA]</scope>
    <source>
        <strain evidence="3">mm55</strain>
    </source>
</reference>
<dbReference type="Pfam" id="PF06985">
    <property type="entry name" value="HET"/>
    <property type="match status" value="1"/>
</dbReference>
<dbReference type="VEuPathDB" id="FungiDB:MMYC01_210614"/>
<name>A0A175VMQ5_9PEZI</name>
<evidence type="ECO:0000259" key="1">
    <source>
        <dbReference type="Pfam" id="PF06985"/>
    </source>
</evidence>
<sequence>VDSLCILQGCQQDWLMYRKEIGSIYVKSHVTIAAADDVNSRTGCFIPHETEQLKAPNIGHFKSGYYRQGRFITPNMRSCSCVGRVSGASAMRALPFSRSYQSRRVSSYYRFQSQPSVEHTNQITVGETLSANTRGAP</sequence>
<organism evidence="2 3">
    <name type="scientific">Madurella mycetomatis</name>
    <dbReference type="NCBI Taxonomy" id="100816"/>
    <lineage>
        <taxon>Eukaryota</taxon>
        <taxon>Fungi</taxon>
        <taxon>Dikarya</taxon>
        <taxon>Ascomycota</taxon>
        <taxon>Pezizomycotina</taxon>
        <taxon>Sordariomycetes</taxon>
        <taxon>Sordariomycetidae</taxon>
        <taxon>Sordariales</taxon>
        <taxon>Sordariales incertae sedis</taxon>
        <taxon>Madurella</taxon>
    </lineage>
</organism>
<evidence type="ECO:0000313" key="2">
    <source>
        <dbReference type="EMBL" id="KXX72798.1"/>
    </source>
</evidence>
<dbReference type="EMBL" id="LCTW02000685">
    <property type="protein sequence ID" value="KXX72798.1"/>
    <property type="molecule type" value="Genomic_DNA"/>
</dbReference>